<keyword evidence="5" id="KW-1185">Reference proteome</keyword>
<sequence>MLKNSNGFTAVEMMLTLMIVSIILLVCVIHLPNRNTADPEDEILNIGYIFQSAQTTAIKEGKPYIVEMDYINNLINVKNNSGNKVNTYSLISCELNRGGLDRFIYRKNGDTSAFGTIRMTCEGKKVSFIFQINNGRFRIEK</sequence>
<gene>
    <name evidence="4" type="ORF">ACFSX4_03020</name>
</gene>
<dbReference type="EMBL" id="JBHUOQ010000001">
    <property type="protein sequence ID" value="MFD2829423.1"/>
    <property type="molecule type" value="Genomic_DNA"/>
</dbReference>
<evidence type="ECO:0000256" key="3">
    <source>
        <dbReference type="SAM" id="Phobius"/>
    </source>
</evidence>
<reference evidence="5" key="1">
    <citation type="journal article" date="2019" name="Int. J. Syst. Evol. Microbiol.">
        <title>The Global Catalogue of Microorganisms (GCM) 10K type strain sequencing project: providing services to taxonomists for standard genome sequencing and annotation.</title>
        <authorList>
            <consortium name="The Broad Institute Genomics Platform"/>
            <consortium name="The Broad Institute Genome Sequencing Center for Infectious Disease"/>
            <person name="Wu L."/>
            <person name="Ma J."/>
        </authorList>
    </citation>
    <scope>NUCLEOTIDE SEQUENCE [LARGE SCALE GENOMIC DNA]</scope>
    <source>
        <strain evidence="5">KCTC 33575</strain>
    </source>
</reference>
<dbReference type="RefSeq" id="WP_377771408.1">
    <property type="nucleotide sequence ID" value="NZ_JBHUOQ010000001.1"/>
</dbReference>
<proteinExistence type="predicted"/>
<comment type="caution">
    <text evidence="4">The sequence shown here is derived from an EMBL/GenBank/DDBJ whole genome shotgun (WGS) entry which is preliminary data.</text>
</comment>
<evidence type="ECO:0000313" key="5">
    <source>
        <dbReference type="Proteomes" id="UP001597519"/>
    </source>
</evidence>
<keyword evidence="3" id="KW-1133">Transmembrane helix</keyword>
<accession>A0ABW5WW07</accession>
<dbReference type="Proteomes" id="UP001597519">
    <property type="component" value="Unassembled WGS sequence"/>
</dbReference>
<dbReference type="NCBIfam" id="TIGR02532">
    <property type="entry name" value="IV_pilin_GFxxxE"/>
    <property type="match status" value="1"/>
</dbReference>
<keyword evidence="2" id="KW-0178">Competence</keyword>
<evidence type="ECO:0000256" key="1">
    <source>
        <dbReference type="ARBA" id="ARBA00004241"/>
    </source>
</evidence>
<dbReference type="PIRSF" id="PIRSF021292">
    <property type="entry name" value="Competence_ComGD"/>
    <property type="match status" value="1"/>
</dbReference>
<protein>
    <submittedName>
        <fullName evidence="4">Prepilin-type N-terminal cleavage/methylation domain-containing protein</fullName>
    </submittedName>
</protein>
<keyword evidence="3" id="KW-0472">Membrane</keyword>
<dbReference type="SUPFAM" id="SSF54523">
    <property type="entry name" value="Pili subunits"/>
    <property type="match status" value="1"/>
</dbReference>
<evidence type="ECO:0000256" key="2">
    <source>
        <dbReference type="ARBA" id="ARBA00023287"/>
    </source>
</evidence>
<dbReference type="InterPro" id="IPR045584">
    <property type="entry name" value="Pilin-like"/>
</dbReference>
<evidence type="ECO:0000313" key="4">
    <source>
        <dbReference type="EMBL" id="MFD2829423.1"/>
    </source>
</evidence>
<comment type="subcellular location">
    <subcellularLocation>
        <location evidence="1">Cell surface</location>
    </subcellularLocation>
</comment>
<feature type="transmembrane region" description="Helical" evidence="3">
    <location>
        <begin position="12"/>
        <end position="31"/>
    </location>
</feature>
<dbReference type="InterPro" id="IPR012902">
    <property type="entry name" value="N_methyl_site"/>
</dbReference>
<dbReference type="InterPro" id="IPR016785">
    <property type="entry name" value="ComGD"/>
</dbReference>
<name>A0ABW5WW07_9STAP</name>
<organism evidence="4 5">
    <name type="scientific">Corticicoccus populi</name>
    <dbReference type="NCBI Taxonomy" id="1812821"/>
    <lineage>
        <taxon>Bacteria</taxon>
        <taxon>Bacillati</taxon>
        <taxon>Bacillota</taxon>
        <taxon>Bacilli</taxon>
        <taxon>Bacillales</taxon>
        <taxon>Staphylococcaceae</taxon>
        <taxon>Corticicoccus</taxon>
    </lineage>
</organism>
<keyword evidence="3" id="KW-0812">Transmembrane</keyword>